<dbReference type="OMA" id="WAGTMRY"/>
<feature type="binding site" evidence="3">
    <location>
        <position position="25"/>
    </location>
    <ligand>
        <name>a divalent metal cation</name>
        <dbReference type="ChEBI" id="CHEBI:60240"/>
    </ligand>
</feature>
<comment type="similarity">
    <text evidence="1">Belongs to the SMP-30/CGR1 family.</text>
</comment>
<dbReference type="InterPro" id="IPR005511">
    <property type="entry name" value="SMP-30"/>
</dbReference>
<feature type="binding site" evidence="3">
    <location>
        <position position="121"/>
    </location>
    <ligand>
        <name>substrate</name>
    </ligand>
</feature>
<feature type="binding site" evidence="3">
    <location>
        <position position="231"/>
    </location>
    <ligand>
        <name>a divalent metal cation</name>
        <dbReference type="ChEBI" id="CHEBI:60240"/>
    </ligand>
</feature>
<dbReference type="InterPro" id="IPR011042">
    <property type="entry name" value="6-blade_b-propeller_TolB-like"/>
</dbReference>
<dbReference type="SUPFAM" id="SSF63829">
    <property type="entry name" value="Calcium-dependent phosphotriesterase"/>
    <property type="match status" value="1"/>
</dbReference>
<dbReference type="GO" id="GO:0004341">
    <property type="term" value="F:gluconolactonase activity"/>
    <property type="evidence" value="ECO:0007669"/>
    <property type="project" value="TreeGrafter"/>
</dbReference>
<feature type="binding site" evidence="3">
    <location>
        <position position="123"/>
    </location>
    <ligand>
        <name>substrate</name>
    </ligand>
</feature>
<dbReference type="PRINTS" id="PR01790">
    <property type="entry name" value="SMP30FAMILY"/>
</dbReference>
<dbReference type="PANTHER" id="PTHR10907:SF47">
    <property type="entry name" value="REGUCALCIN"/>
    <property type="match status" value="1"/>
</dbReference>
<gene>
    <name evidence="5" type="ORF">UCREL1_2502</name>
</gene>
<dbReference type="Gene3D" id="2.120.10.30">
    <property type="entry name" value="TolB, C-terminal domain"/>
    <property type="match status" value="1"/>
</dbReference>
<accession>M7TKJ0</accession>
<dbReference type="HOGENOM" id="CLU_036110_3_0_1"/>
<feature type="active site" description="Proton donor/acceptor" evidence="2">
    <location>
        <position position="231"/>
    </location>
</feature>
<evidence type="ECO:0000256" key="1">
    <source>
        <dbReference type="ARBA" id="ARBA00008853"/>
    </source>
</evidence>
<sequence length="324" mass="36050">MSSSPSKQTWTVTDWYVNEHCGLGEGPYYEKDTNSLRFVDIKKDKLYTVRLDQDPPVAKPLDMQPGEGQLARIAVTADVEGLDPQETLLIGAKFGLALLDRRSGKLDYITKFSSEDNPILRANDGAVDPHGRFWLGTMKDFEKEDGSLKPEPIGSLFLFDDAKPAQRKNKNDDEDDQILIPNSISWSPDGKTMYFTESTKRMIYKYTYSADDNAISDRKPFYEHAGAGVPDGHRVDVDGNVWSAFYGGSNVLKISPDGEVLGEIKLPTKNITCTEFVGTELFITTASMEEDEGTAEEIAHSGALYKVDVGVQGLPHYKFKLSKQ</sequence>
<keyword evidence="3" id="KW-0479">Metal-binding</keyword>
<evidence type="ECO:0000259" key="4">
    <source>
        <dbReference type="Pfam" id="PF08450"/>
    </source>
</evidence>
<keyword evidence="6" id="KW-1185">Reference proteome</keyword>
<evidence type="ECO:0000313" key="5">
    <source>
        <dbReference type="EMBL" id="EMR70461.1"/>
    </source>
</evidence>
<dbReference type="Pfam" id="PF08450">
    <property type="entry name" value="SGL"/>
    <property type="match status" value="1"/>
</dbReference>
<proteinExistence type="inferred from homology"/>
<feature type="domain" description="SMP-30/Gluconolactonase/LRE-like region" evidence="4">
    <location>
        <begin position="23"/>
        <end position="286"/>
    </location>
</feature>
<dbReference type="PANTHER" id="PTHR10907">
    <property type="entry name" value="REGUCALCIN"/>
    <property type="match status" value="1"/>
</dbReference>
<dbReference type="STRING" id="1287681.M7TKJ0"/>
<feature type="binding site" evidence="3">
    <location>
        <position position="182"/>
    </location>
    <ligand>
        <name>a divalent metal cation</name>
        <dbReference type="ChEBI" id="CHEBI:60240"/>
    </ligand>
</feature>
<dbReference type="eggNOG" id="KOG4499">
    <property type="taxonomic scope" value="Eukaryota"/>
</dbReference>
<dbReference type="EMBL" id="KB705856">
    <property type="protein sequence ID" value="EMR70461.1"/>
    <property type="molecule type" value="Genomic_DNA"/>
</dbReference>
<comment type="cofactor">
    <cofactor evidence="3">
        <name>Zn(2+)</name>
        <dbReference type="ChEBI" id="CHEBI:29105"/>
    </cofactor>
    <text evidence="3">Binds 1 divalent metal cation per subunit.</text>
</comment>
<dbReference type="KEGG" id="ela:UCREL1_2502"/>
<dbReference type="AlphaFoldDB" id="M7TKJ0"/>
<reference evidence="6" key="1">
    <citation type="journal article" date="2013" name="Genome Announc.">
        <title>Draft genome sequence of the grapevine dieback fungus Eutypa lata UCR-EL1.</title>
        <authorList>
            <person name="Blanco-Ulate B."/>
            <person name="Rolshausen P.E."/>
            <person name="Cantu D."/>
        </authorList>
    </citation>
    <scope>NUCLEOTIDE SEQUENCE [LARGE SCALE GENOMIC DNA]</scope>
    <source>
        <strain evidence="6">UCR-EL1</strain>
    </source>
</reference>
<dbReference type="GO" id="GO:0005509">
    <property type="term" value="F:calcium ion binding"/>
    <property type="evidence" value="ECO:0007669"/>
    <property type="project" value="TreeGrafter"/>
</dbReference>
<name>M7TKJ0_EUTLA</name>
<dbReference type="OrthoDB" id="423498at2759"/>
<evidence type="ECO:0000256" key="2">
    <source>
        <dbReference type="PIRSR" id="PIRSR605511-1"/>
    </source>
</evidence>
<evidence type="ECO:0000256" key="3">
    <source>
        <dbReference type="PIRSR" id="PIRSR605511-2"/>
    </source>
</evidence>
<dbReference type="InterPro" id="IPR013658">
    <property type="entry name" value="SGL"/>
</dbReference>
<dbReference type="Proteomes" id="UP000012174">
    <property type="component" value="Unassembled WGS sequence"/>
</dbReference>
<keyword evidence="3" id="KW-0862">Zinc</keyword>
<organism evidence="5 6">
    <name type="scientific">Eutypa lata (strain UCR-EL1)</name>
    <name type="common">Grapevine dieback disease fungus</name>
    <name type="synonym">Eutypa armeniacae</name>
    <dbReference type="NCBI Taxonomy" id="1287681"/>
    <lineage>
        <taxon>Eukaryota</taxon>
        <taxon>Fungi</taxon>
        <taxon>Dikarya</taxon>
        <taxon>Ascomycota</taxon>
        <taxon>Pezizomycotina</taxon>
        <taxon>Sordariomycetes</taxon>
        <taxon>Xylariomycetidae</taxon>
        <taxon>Xylariales</taxon>
        <taxon>Diatrypaceae</taxon>
        <taxon>Eutypa</taxon>
    </lineage>
</organism>
<protein>
    <submittedName>
        <fullName evidence="5">Putative calcium homeostasis protein</fullName>
    </submittedName>
</protein>
<evidence type="ECO:0000313" key="6">
    <source>
        <dbReference type="Proteomes" id="UP000012174"/>
    </source>
</evidence>